<dbReference type="AlphaFoldDB" id="A0AAN9G8Q0"/>
<dbReference type="Pfam" id="PF04784">
    <property type="entry name" value="DUF547"/>
    <property type="match status" value="1"/>
</dbReference>
<dbReference type="InterPro" id="IPR006869">
    <property type="entry name" value="DUF547"/>
</dbReference>
<organism evidence="2 3">
    <name type="scientific">Littorina saxatilis</name>
    <dbReference type="NCBI Taxonomy" id="31220"/>
    <lineage>
        <taxon>Eukaryota</taxon>
        <taxon>Metazoa</taxon>
        <taxon>Spiralia</taxon>
        <taxon>Lophotrochozoa</taxon>
        <taxon>Mollusca</taxon>
        <taxon>Gastropoda</taxon>
        <taxon>Caenogastropoda</taxon>
        <taxon>Littorinimorpha</taxon>
        <taxon>Littorinoidea</taxon>
        <taxon>Littorinidae</taxon>
        <taxon>Littorina</taxon>
    </lineage>
</organism>
<proteinExistence type="predicted"/>
<name>A0AAN9G8Q0_9CAEN</name>
<feature type="domain" description="DUF547" evidence="1">
    <location>
        <begin position="83"/>
        <end position="210"/>
    </location>
</feature>
<keyword evidence="3" id="KW-1185">Reference proteome</keyword>
<reference evidence="2 3" key="1">
    <citation type="submission" date="2024-02" db="EMBL/GenBank/DDBJ databases">
        <title>Chromosome-scale genome assembly of the rough periwinkle Littorina saxatilis.</title>
        <authorList>
            <person name="De Jode A."/>
            <person name="Faria R."/>
            <person name="Formenti G."/>
            <person name="Sims Y."/>
            <person name="Smith T.P."/>
            <person name="Tracey A."/>
            <person name="Wood J.M.D."/>
            <person name="Zagrodzka Z.B."/>
            <person name="Johannesson K."/>
            <person name="Butlin R.K."/>
            <person name="Leder E.H."/>
        </authorList>
    </citation>
    <scope>NUCLEOTIDE SEQUENCE [LARGE SCALE GENOMIC DNA]</scope>
    <source>
        <strain evidence="2">Snail1</strain>
        <tissue evidence="2">Muscle</tissue>
    </source>
</reference>
<sequence>MAANLTDAAKLEEVKVLNEGTPSSNKPEPAPDIAGKLQKIMLKLKGKFMDADGKKVDYASLKKSKEFEEYCEEVKQLQKVSLESLTEIQRKVFFINIYNALTIHGLVEQDKLPDSVLKIQHFFKTTAYNVGGFVFTLDDIEHGILRGNKSHPASIKPQLDSKDPRLKFALKSCDPRLHFALVCGAKGCPAINVYTEENLEKALEAAAKTFCQTEVEMRSQQDQILLSRLFQWYRQDFGETDTDVIRWVTQYLTPDQQDRASILLLKLEKFGPVQVKYKEYDWSINSS</sequence>
<dbReference type="Proteomes" id="UP001374579">
    <property type="component" value="Unassembled WGS sequence"/>
</dbReference>
<protein>
    <recommendedName>
        <fullName evidence="1">DUF547 domain-containing protein</fullName>
    </recommendedName>
</protein>
<evidence type="ECO:0000313" key="3">
    <source>
        <dbReference type="Proteomes" id="UP001374579"/>
    </source>
</evidence>
<comment type="caution">
    <text evidence="2">The sequence shown here is derived from an EMBL/GenBank/DDBJ whole genome shotgun (WGS) entry which is preliminary data.</text>
</comment>
<evidence type="ECO:0000313" key="2">
    <source>
        <dbReference type="EMBL" id="KAK7099107.1"/>
    </source>
</evidence>
<gene>
    <name evidence="2" type="ORF">V1264_003295</name>
</gene>
<dbReference type="PANTHER" id="PTHR46361">
    <property type="entry name" value="ELECTRON CARRIER/ PROTEIN DISULFIDE OXIDOREDUCTASE"/>
    <property type="match status" value="1"/>
</dbReference>
<dbReference type="PANTHER" id="PTHR46361:SF3">
    <property type="entry name" value="ELECTRON CARRIER_ PROTEIN DISULFIDE OXIDOREDUCTASE"/>
    <property type="match status" value="1"/>
</dbReference>
<accession>A0AAN9G8Q0</accession>
<dbReference type="EMBL" id="JBAMIC010000012">
    <property type="protein sequence ID" value="KAK7099107.1"/>
    <property type="molecule type" value="Genomic_DNA"/>
</dbReference>
<evidence type="ECO:0000259" key="1">
    <source>
        <dbReference type="Pfam" id="PF04784"/>
    </source>
</evidence>